<protein>
    <submittedName>
        <fullName evidence="1">Uncharacterized protein</fullName>
    </submittedName>
</protein>
<gene>
    <name evidence="1" type="ORF">SEA_CORREA_38</name>
</gene>
<evidence type="ECO:0000313" key="1">
    <source>
        <dbReference type="EMBL" id="ASR80099.1"/>
    </source>
</evidence>
<keyword evidence="2" id="KW-1185">Reference proteome</keyword>
<name>A0A222Z6G6_9CAUD</name>
<organism evidence="1 2">
    <name type="scientific">Arthrobacter phage Correa</name>
    <dbReference type="NCBI Taxonomy" id="2024275"/>
    <lineage>
        <taxon>Viruses</taxon>
        <taxon>Duplodnaviria</taxon>
        <taxon>Heunggongvirae</taxon>
        <taxon>Uroviricota</taxon>
        <taxon>Caudoviricetes</taxon>
        <taxon>Mudcatvirus</taxon>
        <taxon>Mudcatvirus correa</taxon>
    </lineage>
</organism>
<reference evidence="1 2" key="1">
    <citation type="submission" date="2017-06" db="EMBL/GenBank/DDBJ databases">
        <authorList>
            <person name="Correa A."/>
            <person name="Dunbar D."/>
            <person name="Schaff J.E."/>
            <person name="Dashiell C.L."/>
            <person name="Macialek J.A."/>
            <person name="Klyczek K."/>
            <person name="Bradley K.W."/>
            <person name="Asai D.J."/>
            <person name="Bowman C.A."/>
            <person name="Russell D.A."/>
            <person name="Pope W.H."/>
            <person name="Jacobs-Sera D."/>
            <person name="Hendrix R.W."/>
            <person name="Hatfull G.F."/>
        </authorList>
    </citation>
    <scope>NUCLEOTIDE SEQUENCE [LARGE SCALE GENOMIC DNA]</scope>
</reference>
<accession>A0A222Z6G6</accession>
<dbReference type="Proteomes" id="UP000221630">
    <property type="component" value="Segment"/>
</dbReference>
<evidence type="ECO:0000313" key="2">
    <source>
        <dbReference type="Proteomes" id="UP000221630"/>
    </source>
</evidence>
<proteinExistence type="predicted"/>
<dbReference type="EMBL" id="MF189171">
    <property type="protein sequence ID" value="ASR80099.1"/>
    <property type="molecule type" value="Genomic_DNA"/>
</dbReference>
<sequence length="101" mass="11731">MQKPLTFKRKVYEVDAIQFKGEENLQAVLDFFEKQGVVAEPKMISQKNRSEKICVINYTRPGDLENSVYPGFWVVVGDPQYSPTYIELLVPEEFVHKYEGI</sequence>